<evidence type="ECO:0000256" key="1">
    <source>
        <dbReference type="ARBA" id="ARBA00022729"/>
    </source>
</evidence>
<feature type="compositionally biased region" description="Acidic residues" evidence="3">
    <location>
        <begin position="202"/>
        <end position="216"/>
    </location>
</feature>
<dbReference type="Gene3D" id="1.10.101.10">
    <property type="entry name" value="PGBD-like superfamily/PGBD"/>
    <property type="match status" value="1"/>
</dbReference>
<keyword evidence="2" id="KW-0106">Calcium</keyword>
<organism evidence="6 7">
    <name type="scientific">Candidatus Lloydbacteria bacterium RIFCSPHIGHO2_02_FULL_54_17</name>
    <dbReference type="NCBI Taxonomy" id="1798664"/>
    <lineage>
        <taxon>Bacteria</taxon>
        <taxon>Candidatus Lloydiibacteriota</taxon>
    </lineage>
</organism>
<dbReference type="Proteomes" id="UP000178636">
    <property type="component" value="Unassembled WGS sequence"/>
</dbReference>
<comment type="caution">
    <text evidence="6">The sequence shown here is derived from an EMBL/GenBank/DDBJ whole genome shotgun (WGS) entry which is preliminary data.</text>
</comment>
<dbReference type="GO" id="GO:0005509">
    <property type="term" value="F:calcium ion binding"/>
    <property type="evidence" value="ECO:0007669"/>
    <property type="project" value="InterPro"/>
</dbReference>
<evidence type="ECO:0000259" key="5">
    <source>
        <dbReference type="Pfam" id="PF01471"/>
    </source>
</evidence>
<feature type="domain" description="Peptidoglycan binding-like" evidence="5">
    <location>
        <begin position="392"/>
        <end position="430"/>
    </location>
</feature>
<dbReference type="STRING" id="1798664.A3C93_05990"/>
<keyword evidence="1 4" id="KW-0732">Signal</keyword>
<feature type="compositionally biased region" description="Acidic residues" evidence="3">
    <location>
        <begin position="160"/>
        <end position="187"/>
    </location>
</feature>
<name>A0A1G2DGG2_9BACT</name>
<dbReference type="Gene3D" id="4.10.1080.10">
    <property type="entry name" value="TSP type-3 repeat"/>
    <property type="match status" value="1"/>
</dbReference>
<dbReference type="InterPro" id="IPR036366">
    <property type="entry name" value="PGBDSf"/>
</dbReference>
<feature type="region of interest" description="Disordered" evidence="3">
    <location>
        <begin position="152"/>
        <end position="346"/>
    </location>
</feature>
<evidence type="ECO:0000256" key="2">
    <source>
        <dbReference type="ARBA" id="ARBA00022837"/>
    </source>
</evidence>
<dbReference type="InterPro" id="IPR028974">
    <property type="entry name" value="TSP_type-3_rpt"/>
</dbReference>
<dbReference type="AlphaFoldDB" id="A0A1G2DGG2"/>
<proteinExistence type="predicted"/>
<reference evidence="6 7" key="1">
    <citation type="journal article" date="2016" name="Nat. Commun.">
        <title>Thousands of microbial genomes shed light on interconnected biogeochemical processes in an aquifer system.</title>
        <authorList>
            <person name="Anantharaman K."/>
            <person name="Brown C.T."/>
            <person name="Hug L.A."/>
            <person name="Sharon I."/>
            <person name="Castelle C.J."/>
            <person name="Probst A.J."/>
            <person name="Thomas B.C."/>
            <person name="Singh A."/>
            <person name="Wilkins M.J."/>
            <person name="Karaoz U."/>
            <person name="Brodie E.L."/>
            <person name="Williams K.H."/>
            <person name="Hubbard S.S."/>
            <person name="Banfield J.F."/>
        </authorList>
    </citation>
    <scope>NUCLEOTIDE SEQUENCE [LARGE SCALE GENOMIC DNA]</scope>
</reference>
<dbReference type="SUPFAM" id="SSF47090">
    <property type="entry name" value="PGBD-like"/>
    <property type="match status" value="1"/>
</dbReference>
<accession>A0A1G2DGG2</accession>
<sequence length="486" mass="51219">MRKNSLAKRTAVIFVALALFSLPSFANAAITYMRSQLGPEVTTPFTITVSAESFSDYGLSEGVDLYYITLDDDVNPTTECFPTTQLEASATFDVPVGDVVKGVLIVGFTGACETGDEPYYVEGDGSEVNFTVIGADHDYDTVFDEADNCPADANIRQENSDGDEEGDACDADDDNDGVNDEASETDEGTLSADNCPVTANEDQLDSDSDGTGDACDDTPLPPAPDMCPNISDTQESVPEGMTLDGEGQCVPIEEPAPPPSGGGTGGVPPQACANGSDDDADGLADYPNDFGCENSLDNDESGSGTPPPETSQGEVLGAATLEQGESSSRRMTATEEPALPKEEEVVSPVAVEEPISQGEVLGAATVAETPPVPQCNAFLTAHLRRGKDNDPEQVKLLQEFLNEEMSAGLPVTGFFGDLTHEAVKKFQVKYKKEILQPWIDAGYGDIDFGNNGTGYVYKTTLRAINMMKCATLAEPMPAIVPDSGGN</sequence>
<dbReference type="InterPro" id="IPR036365">
    <property type="entry name" value="PGBD-like_sf"/>
</dbReference>
<dbReference type="Pfam" id="PF02412">
    <property type="entry name" value="TSP_3"/>
    <property type="match status" value="2"/>
</dbReference>
<dbReference type="Pfam" id="PF01471">
    <property type="entry name" value="PG_binding_1"/>
    <property type="match status" value="1"/>
</dbReference>
<dbReference type="PANTHER" id="PTHR10199">
    <property type="entry name" value="THROMBOSPONDIN"/>
    <property type="match status" value="1"/>
</dbReference>
<feature type="signal peptide" evidence="4">
    <location>
        <begin position="1"/>
        <end position="28"/>
    </location>
</feature>
<dbReference type="PANTHER" id="PTHR10199:SF100">
    <property type="entry name" value="THROMBOSPONDIN, ISOFORM A"/>
    <property type="match status" value="1"/>
</dbReference>
<evidence type="ECO:0000313" key="6">
    <source>
        <dbReference type="EMBL" id="OGZ11960.1"/>
    </source>
</evidence>
<gene>
    <name evidence="6" type="ORF">A3C93_05990</name>
</gene>
<protein>
    <recommendedName>
        <fullName evidence="5">Peptidoglycan binding-like domain-containing protein</fullName>
    </recommendedName>
</protein>
<dbReference type="GO" id="GO:0007155">
    <property type="term" value="P:cell adhesion"/>
    <property type="evidence" value="ECO:0007669"/>
    <property type="project" value="InterPro"/>
</dbReference>
<evidence type="ECO:0000256" key="4">
    <source>
        <dbReference type="SAM" id="SignalP"/>
    </source>
</evidence>
<evidence type="ECO:0000313" key="7">
    <source>
        <dbReference type="Proteomes" id="UP000178636"/>
    </source>
</evidence>
<evidence type="ECO:0000256" key="3">
    <source>
        <dbReference type="SAM" id="MobiDB-lite"/>
    </source>
</evidence>
<dbReference type="InterPro" id="IPR003367">
    <property type="entry name" value="Thrombospondin_3-like_rpt"/>
</dbReference>
<feature type="chain" id="PRO_5009582569" description="Peptidoglycan binding-like domain-containing protein" evidence="4">
    <location>
        <begin position="29"/>
        <end position="486"/>
    </location>
</feature>
<dbReference type="EMBL" id="MHLO01000027">
    <property type="protein sequence ID" value="OGZ11960.1"/>
    <property type="molecule type" value="Genomic_DNA"/>
</dbReference>
<dbReference type="InterPro" id="IPR002477">
    <property type="entry name" value="Peptidoglycan-bd-like"/>
</dbReference>